<evidence type="ECO:0000256" key="4">
    <source>
        <dbReference type="ARBA" id="ARBA00022475"/>
    </source>
</evidence>
<name>A0A2G6E3B9_9BACT</name>
<dbReference type="Pfam" id="PF13185">
    <property type="entry name" value="GAF_2"/>
    <property type="match status" value="1"/>
</dbReference>
<feature type="domain" description="Response regulatory" evidence="14">
    <location>
        <begin position="846"/>
        <end position="965"/>
    </location>
</feature>
<dbReference type="CDD" id="cd00130">
    <property type="entry name" value="PAS"/>
    <property type="match status" value="1"/>
</dbReference>
<dbReference type="InterPro" id="IPR029016">
    <property type="entry name" value="GAF-like_dom_sf"/>
</dbReference>
<dbReference type="InterPro" id="IPR000014">
    <property type="entry name" value="PAS"/>
</dbReference>
<dbReference type="InterPro" id="IPR003594">
    <property type="entry name" value="HATPase_dom"/>
</dbReference>
<evidence type="ECO:0000259" key="15">
    <source>
        <dbReference type="PROSITE" id="PS50112"/>
    </source>
</evidence>
<gene>
    <name evidence="17" type="ORF">CSB45_11045</name>
</gene>
<dbReference type="GO" id="GO:0005886">
    <property type="term" value="C:plasma membrane"/>
    <property type="evidence" value="ECO:0007669"/>
    <property type="project" value="UniProtKB-SubCell"/>
</dbReference>
<dbReference type="PANTHER" id="PTHR43047">
    <property type="entry name" value="TWO-COMPONENT HISTIDINE PROTEIN KINASE"/>
    <property type="match status" value="1"/>
</dbReference>
<dbReference type="GO" id="GO:0000155">
    <property type="term" value="F:phosphorelay sensor kinase activity"/>
    <property type="evidence" value="ECO:0007669"/>
    <property type="project" value="InterPro"/>
</dbReference>
<dbReference type="Pfam" id="PF02518">
    <property type="entry name" value="HATPase_c"/>
    <property type="match status" value="1"/>
</dbReference>
<feature type="domain" description="PAC" evidence="16">
    <location>
        <begin position="377"/>
        <end position="430"/>
    </location>
</feature>
<organism evidence="17 18">
    <name type="scientific">candidate division KSB3 bacterium</name>
    <dbReference type="NCBI Taxonomy" id="2044937"/>
    <lineage>
        <taxon>Bacteria</taxon>
        <taxon>candidate division KSB3</taxon>
    </lineage>
</organism>
<dbReference type="InterPro" id="IPR036097">
    <property type="entry name" value="HisK_dim/P_sf"/>
</dbReference>
<dbReference type="InterPro" id="IPR005467">
    <property type="entry name" value="His_kinase_dom"/>
</dbReference>
<dbReference type="CDD" id="cd00156">
    <property type="entry name" value="REC"/>
    <property type="match status" value="2"/>
</dbReference>
<dbReference type="CDD" id="cd00082">
    <property type="entry name" value="HisKA"/>
    <property type="match status" value="1"/>
</dbReference>
<dbReference type="SMART" id="SM00065">
    <property type="entry name" value="GAF"/>
    <property type="match status" value="1"/>
</dbReference>
<keyword evidence="9" id="KW-0067">ATP-binding</keyword>
<keyword evidence="11" id="KW-0472">Membrane</keyword>
<comment type="catalytic activity">
    <reaction evidence="1">
        <text>ATP + protein L-histidine = ADP + protein N-phospho-L-histidine.</text>
        <dbReference type="EC" id="2.7.13.3"/>
    </reaction>
</comment>
<dbReference type="InterPro" id="IPR003661">
    <property type="entry name" value="HisK_dim/P_dom"/>
</dbReference>
<dbReference type="Pfam" id="PF08447">
    <property type="entry name" value="PAS_3"/>
    <property type="match status" value="1"/>
</dbReference>
<dbReference type="NCBIfam" id="TIGR00229">
    <property type="entry name" value="sensory_box"/>
    <property type="match status" value="1"/>
</dbReference>
<evidence type="ECO:0000256" key="12">
    <source>
        <dbReference type="PROSITE-ProRule" id="PRU00169"/>
    </source>
</evidence>
<dbReference type="InterPro" id="IPR003018">
    <property type="entry name" value="GAF"/>
</dbReference>
<dbReference type="Pfam" id="PF00512">
    <property type="entry name" value="HisKA"/>
    <property type="match status" value="1"/>
</dbReference>
<dbReference type="AlphaFoldDB" id="A0A2G6E3B9"/>
<dbReference type="InterPro" id="IPR004358">
    <property type="entry name" value="Sig_transdc_His_kin-like_C"/>
</dbReference>
<dbReference type="SMART" id="SM00387">
    <property type="entry name" value="HATPase_c"/>
    <property type="match status" value="1"/>
</dbReference>
<dbReference type="SUPFAM" id="SSF55874">
    <property type="entry name" value="ATPase domain of HSP90 chaperone/DNA topoisomerase II/histidine kinase"/>
    <property type="match status" value="1"/>
</dbReference>
<dbReference type="SUPFAM" id="SSF47384">
    <property type="entry name" value="Homodimeric domain of signal transducing histidine kinase"/>
    <property type="match status" value="1"/>
</dbReference>
<dbReference type="SMART" id="SM00448">
    <property type="entry name" value="REC"/>
    <property type="match status" value="2"/>
</dbReference>
<reference evidence="17 18" key="1">
    <citation type="submission" date="2017-10" db="EMBL/GenBank/DDBJ databases">
        <title>Novel microbial diversity and functional potential in the marine mammal oral microbiome.</title>
        <authorList>
            <person name="Dudek N.K."/>
            <person name="Sun C.L."/>
            <person name="Burstein D."/>
            <person name="Kantor R.S."/>
            <person name="Aliaga Goltsman D.S."/>
            <person name="Bik E.M."/>
            <person name="Thomas B.C."/>
            <person name="Banfield J.F."/>
            <person name="Relman D.A."/>
        </authorList>
    </citation>
    <scope>NUCLEOTIDE SEQUENCE [LARGE SCALE GENOMIC DNA]</scope>
    <source>
        <strain evidence="17">DOLZORAL124_49_17</strain>
    </source>
</reference>
<keyword evidence="10" id="KW-0902">Two-component regulatory system</keyword>
<comment type="subcellular location">
    <subcellularLocation>
        <location evidence="2">Cell membrane</location>
    </subcellularLocation>
</comment>
<dbReference type="PROSITE" id="PS50110">
    <property type="entry name" value="RESPONSE_REGULATORY"/>
    <property type="match status" value="2"/>
</dbReference>
<dbReference type="PANTHER" id="PTHR43047:SF72">
    <property type="entry name" value="OSMOSENSING HISTIDINE PROTEIN KINASE SLN1"/>
    <property type="match status" value="1"/>
</dbReference>
<dbReference type="GO" id="GO:0005524">
    <property type="term" value="F:ATP binding"/>
    <property type="evidence" value="ECO:0007669"/>
    <property type="project" value="UniProtKB-KW"/>
</dbReference>
<protein>
    <recommendedName>
        <fullName evidence="3">histidine kinase</fullName>
        <ecNumber evidence="3">2.7.13.3</ecNumber>
    </recommendedName>
</protein>
<evidence type="ECO:0000256" key="5">
    <source>
        <dbReference type="ARBA" id="ARBA00022553"/>
    </source>
</evidence>
<evidence type="ECO:0000256" key="8">
    <source>
        <dbReference type="ARBA" id="ARBA00022777"/>
    </source>
</evidence>
<evidence type="ECO:0000256" key="9">
    <source>
        <dbReference type="ARBA" id="ARBA00022840"/>
    </source>
</evidence>
<dbReference type="EC" id="2.7.13.3" evidence="3"/>
<feature type="modified residue" description="4-aspartylphosphate" evidence="12">
    <location>
        <position position="898"/>
    </location>
</feature>
<dbReference type="Gene3D" id="3.30.450.20">
    <property type="entry name" value="PAS domain"/>
    <property type="match status" value="1"/>
</dbReference>
<evidence type="ECO:0000259" key="16">
    <source>
        <dbReference type="PROSITE" id="PS50113"/>
    </source>
</evidence>
<evidence type="ECO:0000256" key="10">
    <source>
        <dbReference type="ARBA" id="ARBA00023012"/>
    </source>
</evidence>
<dbReference type="GO" id="GO:0009927">
    <property type="term" value="F:histidine phosphotransfer kinase activity"/>
    <property type="evidence" value="ECO:0007669"/>
    <property type="project" value="TreeGrafter"/>
</dbReference>
<proteinExistence type="predicted"/>
<dbReference type="InterPro" id="IPR000700">
    <property type="entry name" value="PAS-assoc_C"/>
</dbReference>
<accession>A0A2G6E3B9</accession>
<dbReference type="PROSITE" id="PS50112">
    <property type="entry name" value="PAS"/>
    <property type="match status" value="1"/>
</dbReference>
<keyword evidence="8" id="KW-0418">Kinase</keyword>
<keyword evidence="6" id="KW-0808">Transferase</keyword>
<feature type="domain" description="Histidine kinase" evidence="13">
    <location>
        <begin position="623"/>
        <end position="844"/>
    </location>
</feature>
<dbReference type="PROSITE" id="PS50113">
    <property type="entry name" value="PAC"/>
    <property type="match status" value="1"/>
</dbReference>
<dbReference type="Proteomes" id="UP000229740">
    <property type="component" value="Unassembled WGS sequence"/>
</dbReference>
<evidence type="ECO:0000256" key="6">
    <source>
        <dbReference type="ARBA" id="ARBA00022679"/>
    </source>
</evidence>
<dbReference type="SUPFAM" id="SSF52172">
    <property type="entry name" value="CheY-like"/>
    <property type="match status" value="2"/>
</dbReference>
<dbReference type="FunFam" id="3.30.565.10:FF:000023">
    <property type="entry name" value="PAS domain-containing sensor histidine kinase"/>
    <property type="match status" value="1"/>
</dbReference>
<sequence>MEMYQSNIFDSLICIVSANRTLAKIIKEQCLLYGFSNVVILHNWDQLTYSLFSSLPDIIVSDCFPVLNHSRIPLILKNQNSYYESLPVILYSLSEEEVSSAVPPDGLSIVASLHEREEQQRLLEIIHEEVEKNVMDVESLNIPSGPTHLNLLVITKDPKMSSDIRKRLHMEGYYVSLINNIKDAMTYIQGISPHAVLLDYDMPGLNALSFFAWIREHFSELVVIIMAESQAPDFVTELLRAGARLYLPKPLDFEMLPALCRTALKKRRKNMLIAEGADLPETSLESGLEAKEIENLKMLKESEENYRTLVNASGDIIFRVTPQGIMNFATPAVEEQLGYTQKDLEEEHINVSKFVHSLDLIRVMAGIRQVIRGSSIQGLECRLMHKDKVHFRWYSINCYPMYNSEKKFVGVGGIARDIASIKEFEEKTQKQNERLSTLNSIAGIVNRSLELGKILDEVIAQVLHIMHFQAGSIFLNDPESGTLVLESSQTQSGESDSVSLLEENLSKACRACQTFKEHISECAAPIVIADIAVQPEFSGSGLIEMGFRSLIGAPLISKKTILGVLVLLSNELRQLPQDDLDLLTSIGNQIGMTIDNISLYQQELQARERLEDLNKLKDDFVAIVSHDLRSPLTAILGATEILLSDEYMDPPLHQEQRELVESIQEMGEQQLNMVNDLLDLAKIESGKLELKPTLSQLENVIGTCSKTHKVLAENKNISLSTTVVGRVPKIMADVPKISQVINNLISNAIKFTEPGGEVKIQLEKDDATVKVSVFDSGQGMKPEELQLLFNKFKQLKNRGTGGERGTGLGLSICKNLIELHHGEIWAESRYGIGSTFAFTLPITDNVILIIDDSLFVVKSLEKILREHTAGHMTVKYALSGAEGLKLMEELSPVVIILDYMMPDMNGIEVFQHLQQRLGNRMPPTIFMTASQDLEVRRDIFELGAVDYLQKPVNVNDFLPRLSRFL</sequence>
<dbReference type="SUPFAM" id="SSF55785">
    <property type="entry name" value="PYP-like sensor domain (PAS domain)"/>
    <property type="match status" value="1"/>
</dbReference>
<dbReference type="InterPro" id="IPR035965">
    <property type="entry name" value="PAS-like_dom_sf"/>
</dbReference>
<dbReference type="Gene3D" id="1.10.287.130">
    <property type="match status" value="1"/>
</dbReference>
<dbReference type="SMART" id="SM00388">
    <property type="entry name" value="HisKA"/>
    <property type="match status" value="1"/>
</dbReference>
<comment type="caution">
    <text evidence="17">The sequence shown here is derived from an EMBL/GenBank/DDBJ whole genome shotgun (WGS) entry which is preliminary data.</text>
</comment>
<evidence type="ECO:0000313" key="18">
    <source>
        <dbReference type="Proteomes" id="UP000229740"/>
    </source>
</evidence>
<feature type="domain" description="PAS" evidence="15">
    <location>
        <begin position="302"/>
        <end position="374"/>
    </location>
</feature>
<feature type="modified residue" description="4-aspartylphosphate" evidence="12">
    <location>
        <position position="199"/>
    </location>
</feature>
<keyword evidence="7" id="KW-0547">Nucleotide-binding</keyword>
<dbReference type="Pfam" id="PF00072">
    <property type="entry name" value="Response_reg"/>
    <property type="match status" value="2"/>
</dbReference>
<evidence type="ECO:0000256" key="3">
    <source>
        <dbReference type="ARBA" id="ARBA00012438"/>
    </source>
</evidence>
<dbReference type="InterPro" id="IPR011006">
    <property type="entry name" value="CheY-like_superfamily"/>
</dbReference>
<evidence type="ECO:0000256" key="11">
    <source>
        <dbReference type="ARBA" id="ARBA00023136"/>
    </source>
</evidence>
<dbReference type="PROSITE" id="PS50109">
    <property type="entry name" value="HIS_KIN"/>
    <property type="match status" value="1"/>
</dbReference>
<dbReference type="Gene3D" id="3.30.450.40">
    <property type="match status" value="1"/>
</dbReference>
<dbReference type="InterPro" id="IPR036890">
    <property type="entry name" value="HATPase_C_sf"/>
</dbReference>
<evidence type="ECO:0000256" key="2">
    <source>
        <dbReference type="ARBA" id="ARBA00004236"/>
    </source>
</evidence>
<dbReference type="Gene3D" id="3.40.50.2300">
    <property type="match status" value="2"/>
</dbReference>
<feature type="domain" description="Response regulatory" evidence="14">
    <location>
        <begin position="150"/>
        <end position="264"/>
    </location>
</feature>
<dbReference type="InterPro" id="IPR013655">
    <property type="entry name" value="PAS_fold_3"/>
</dbReference>
<evidence type="ECO:0000259" key="14">
    <source>
        <dbReference type="PROSITE" id="PS50110"/>
    </source>
</evidence>
<dbReference type="EMBL" id="PDPS01000033">
    <property type="protein sequence ID" value="PID56554.1"/>
    <property type="molecule type" value="Genomic_DNA"/>
</dbReference>
<keyword evidence="4" id="KW-1003">Cell membrane</keyword>
<keyword evidence="5 12" id="KW-0597">Phosphoprotein</keyword>
<dbReference type="InterPro" id="IPR001789">
    <property type="entry name" value="Sig_transdc_resp-reg_receiver"/>
</dbReference>
<dbReference type="SMART" id="SM00091">
    <property type="entry name" value="PAS"/>
    <property type="match status" value="1"/>
</dbReference>
<evidence type="ECO:0000259" key="13">
    <source>
        <dbReference type="PROSITE" id="PS50109"/>
    </source>
</evidence>
<dbReference type="PRINTS" id="PR00344">
    <property type="entry name" value="BCTRLSENSOR"/>
</dbReference>
<dbReference type="SUPFAM" id="SSF55781">
    <property type="entry name" value="GAF domain-like"/>
    <property type="match status" value="1"/>
</dbReference>
<evidence type="ECO:0000256" key="7">
    <source>
        <dbReference type="ARBA" id="ARBA00022741"/>
    </source>
</evidence>
<dbReference type="Gene3D" id="3.30.565.10">
    <property type="entry name" value="Histidine kinase-like ATPase, C-terminal domain"/>
    <property type="match status" value="1"/>
</dbReference>
<evidence type="ECO:0000256" key="1">
    <source>
        <dbReference type="ARBA" id="ARBA00000085"/>
    </source>
</evidence>
<evidence type="ECO:0000313" key="17">
    <source>
        <dbReference type="EMBL" id="PID56554.1"/>
    </source>
</evidence>